<dbReference type="OrthoDB" id="1101576at2759"/>
<dbReference type="EMBL" id="VUJU01009788">
    <property type="protein sequence ID" value="KAF0717602.1"/>
    <property type="molecule type" value="Genomic_DNA"/>
</dbReference>
<dbReference type="InterPro" id="IPR040647">
    <property type="entry name" value="SPIN-DOC_Znf-C2H2"/>
</dbReference>
<sequence length="262" mass="31332">MNAAFLMIIGVQYRNKAMCLICYETVVVFRKFNIKRNYESKHQNKYVNFKGNPKTSLLEKFKQIFKSERVGNSFEKHNRGNDEIIQASYEVANLIARENEKFENRFQDFKSQMTSFRLIENNVHETVQLELFDLKKNNHLKDLYKDITDKNTDLKINFYKTLTDDFPKIKELSMRIFTLFGSTYIYEQTFLRINYVKYSERSRLTDEHLHYLLIKNWHSERSDECIDFTMIITSQNNAPISNYGGGFRCKSEYPWCIIQIKS</sequence>
<keyword evidence="3" id="KW-1185">Reference proteome</keyword>
<dbReference type="Proteomes" id="UP000478052">
    <property type="component" value="Unassembled WGS sequence"/>
</dbReference>
<comment type="caution">
    <text evidence="2">The sequence shown here is derived from an EMBL/GenBank/DDBJ whole genome shotgun (WGS) entry which is preliminary data.</text>
</comment>
<evidence type="ECO:0000313" key="2">
    <source>
        <dbReference type="EMBL" id="KAF0717602.1"/>
    </source>
</evidence>
<protein>
    <submittedName>
        <fullName evidence="2">General transcription factor II-I repeat domain-containing protein 2-like</fullName>
    </submittedName>
</protein>
<organism evidence="2 3">
    <name type="scientific">Aphis craccivora</name>
    <name type="common">Cowpea aphid</name>
    <dbReference type="NCBI Taxonomy" id="307492"/>
    <lineage>
        <taxon>Eukaryota</taxon>
        <taxon>Metazoa</taxon>
        <taxon>Ecdysozoa</taxon>
        <taxon>Arthropoda</taxon>
        <taxon>Hexapoda</taxon>
        <taxon>Insecta</taxon>
        <taxon>Pterygota</taxon>
        <taxon>Neoptera</taxon>
        <taxon>Paraneoptera</taxon>
        <taxon>Hemiptera</taxon>
        <taxon>Sternorrhyncha</taxon>
        <taxon>Aphidomorpha</taxon>
        <taxon>Aphidoidea</taxon>
        <taxon>Aphididae</taxon>
        <taxon>Aphidini</taxon>
        <taxon>Aphis</taxon>
        <taxon>Aphis</taxon>
    </lineage>
</organism>
<gene>
    <name evidence="2" type="ORF">FWK35_00025714</name>
</gene>
<reference evidence="2 3" key="1">
    <citation type="submission" date="2019-08" db="EMBL/GenBank/DDBJ databases">
        <title>Whole genome of Aphis craccivora.</title>
        <authorList>
            <person name="Voronova N.V."/>
            <person name="Shulinski R.S."/>
            <person name="Bandarenka Y.V."/>
            <person name="Zhorov D.G."/>
            <person name="Warner D."/>
        </authorList>
    </citation>
    <scope>NUCLEOTIDE SEQUENCE [LARGE SCALE GENOMIC DNA]</scope>
    <source>
        <strain evidence="2">180601</strain>
        <tissue evidence="2">Whole Body</tissue>
    </source>
</reference>
<accession>A0A6G0W0T5</accession>
<evidence type="ECO:0000259" key="1">
    <source>
        <dbReference type="Pfam" id="PF18658"/>
    </source>
</evidence>
<proteinExistence type="predicted"/>
<dbReference type="Pfam" id="PF18658">
    <property type="entry name" value="zf-C2H2_12"/>
    <property type="match status" value="1"/>
</dbReference>
<dbReference type="PANTHER" id="PTHR45913:SF5">
    <property type="entry name" value="GENERAL TRANSCRIPTION FACTOR II-I REPEAT DOMAIN-CONTAINING PROTEIN 2A-LIKE PROTEIN"/>
    <property type="match status" value="1"/>
</dbReference>
<evidence type="ECO:0000313" key="3">
    <source>
        <dbReference type="Proteomes" id="UP000478052"/>
    </source>
</evidence>
<dbReference type="AlphaFoldDB" id="A0A6G0W0T5"/>
<feature type="domain" description="SPIN-DOC-like zinc-finger" evidence="1">
    <location>
        <begin position="3"/>
        <end position="62"/>
    </location>
</feature>
<dbReference type="PANTHER" id="PTHR45913">
    <property type="entry name" value="EPM2A-INTERACTING PROTEIN 1"/>
    <property type="match status" value="1"/>
</dbReference>
<name>A0A6G0W0T5_APHCR</name>